<dbReference type="EC" id="3.6.3.14" evidence="11"/>
<protein>
    <submittedName>
        <fullName evidence="11">Potassium uptake protein, TrkH family</fullName>
        <ecNumber evidence="11">3.6.3.14</ecNumber>
    </submittedName>
</protein>
<dbReference type="NCBIfam" id="TIGR00933">
    <property type="entry name" value="2a38"/>
    <property type="match status" value="1"/>
</dbReference>
<feature type="transmembrane region" description="Helical" evidence="10">
    <location>
        <begin position="276"/>
        <end position="296"/>
    </location>
</feature>
<evidence type="ECO:0000256" key="10">
    <source>
        <dbReference type="SAM" id="Phobius"/>
    </source>
</evidence>
<dbReference type="InterPro" id="IPR004772">
    <property type="entry name" value="TrkH"/>
</dbReference>
<keyword evidence="12" id="KW-1185">Reference proteome</keyword>
<keyword evidence="7 10" id="KW-1133">Transmembrane helix</keyword>
<dbReference type="STRING" id="760142.Hipma_0280"/>
<dbReference type="PROSITE" id="PS51257">
    <property type="entry name" value="PROKAR_LIPOPROTEIN"/>
    <property type="match status" value="1"/>
</dbReference>
<keyword evidence="8" id="KW-0406">Ion transport</keyword>
<gene>
    <name evidence="11" type="ordered locus">Hipma_0280</name>
</gene>
<name>F2LXZ2_HIPMA</name>
<dbReference type="GO" id="GO:0015379">
    <property type="term" value="F:potassium:chloride symporter activity"/>
    <property type="evidence" value="ECO:0007669"/>
    <property type="project" value="InterPro"/>
</dbReference>
<dbReference type="Proteomes" id="UP000008139">
    <property type="component" value="Chromosome"/>
</dbReference>
<keyword evidence="2" id="KW-0813">Transport</keyword>
<feature type="transmembrane region" description="Helical" evidence="10">
    <location>
        <begin position="68"/>
        <end position="92"/>
    </location>
</feature>
<feature type="transmembrane region" description="Helical" evidence="10">
    <location>
        <begin position="42"/>
        <end position="62"/>
    </location>
</feature>
<feature type="transmembrane region" description="Helical" evidence="10">
    <location>
        <begin position="12"/>
        <end position="30"/>
    </location>
</feature>
<keyword evidence="3" id="KW-1003">Cell membrane</keyword>
<keyword evidence="9 10" id="KW-0472">Membrane</keyword>
<evidence type="ECO:0000256" key="3">
    <source>
        <dbReference type="ARBA" id="ARBA00022475"/>
    </source>
</evidence>
<accession>F2LXZ2</accession>
<keyword evidence="4" id="KW-0633">Potassium transport</keyword>
<dbReference type="Pfam" id="PF02386">
    <property type="entry name" value="TrkH"/>
    <property type="match status" value="1"/>
</dbReference>
<dbReference type="InterPro" id="IPR003445">
    <property type="entry name" value="Cat_transpt"/>
</dbReference>
<reference evidence="12" key="2">
    <citation type="submission" date="2011-03" db="EMBL/GenBank/DDBJ databases">
        <title>The complete genome of Hippea maritima DSM 10411.</title>
        <authorList>
            <consortium name="US DOE Joint Genome Institute (JGI-PGF)"/>
            <person name="Lucas S."/>
            <person name="Copeland A."/>
            <person name="Lapidus A."/>
            <person name="Bruce D."/>
            <person name="Goodwin L."/>
            <person name="Pitluck S."/>
            <person name="Peters L."/>
            <person name="Kyrpides N."/>
            <person name="Mavromatis K."/>
            <person name="Pagani I."/>
            <person name="Ivanova N."/>
            <person name="Mikhailova N."/>
            <person name="Lu M."/>
            <person name="Detter J.C."/>
            <person name="Tapia R."/>
            <person name="Han C."/>
            <person name="Land M."/>
            <person name="Hauser L."/>
            <person name="Markowitz V."/>
            <person name="Cheng J.-F."/>
            <person name="Hugenholtz P."/>
            <person name="Woyke T."/>
            <person name="Wu D."/>
            <person name="Spring S."/>
            <person name="Schroeder M."/>
            <person name="Brambilla E."/>
            <person name="Klenk H.-P."/>
            <person name="Eisen J.A."/>
        </authorList>
    </citation>
    <scope>NUCLEOTIDE SEQUENCE [LARGE SCALE GENOMIC DNA]</scope>
    <source>
        <strain evidence="12">ATCC 700847 / DSM 10411 / MH2</strain>
    </source>
</reference>
<keyword evidence="11" id="KW-0378">Hydrolase</keyword>
<dbReference type="PANTHER" id="PTHR32024:SF1">
    <property type="entry name" value="KTR SYSTEM POTASSIUM UPTAKE PROTEIN B"/>
    <property type="match status" value="1"/>
</dbReference>
<dbReference type="OrthoDB" id="9810952at2"/>
<evidence type="ECO:0000256" key="2">
    <source>
        <dbReference type="ARBA" id="ARBA00022448"/>
    </source>
</evidence>
<feature type="transmembrane region" description="Helical" evidence="10">
    <location>
        <begin position="183"/>
        <end position="202"/>
    </location>
</feature>
<dbReference type="InParanoid" id="F2LXZ2"/>
<dbReference type="KEGG" id="hmr:Hipma_0280"/>
<dbReference type="PANTHER" id="PTHR32024">
    <property type="entry name" value="TRK SYSTEM POTASSIUM UPTAKE PROTEIN TRKG-RELATED"/>
    <property type="match status" value="1"/>
</dbReference>
<evidence type="ECO:0000256" key="6">
    <source>
        <dbReference type="ARBA" id="ARBA00022958"/>
    </source>
</evidence>
<dbReference type="Gene3D" id="1.10.287.70">
    <property type="match status" value="1"/>
</dbReference>
<proteinExistence type="predicted"/>
<dbReference type="eggNOG" id="COG0168">
    <property type="taxonomic scope" value="Bacteria"/>
</dbReference>
<dbReference type="AlphaFoldDB" id="F2LXZ2"/>
<feature type="transmembrane region" description="Helical" evidence="10">
    <location>
        <begin position="402"/>
        <end position="423"/>
    </location>
</feature>
<feature type="transmembrane region" description="Helical" evidence="10">
    <location>
        <begin position="222"/>
        <end position="241"/>
    </location>
</feature>
<evidence type="ECO:0000256" key="5">
    <source>
        <dbReference type="ARBA" id="ARBA00022692"/>
    </source>
</evidence>
<dbReference type="GO" id="GO:0016787">
    <property type="term" value="F:hydrolase activity"/>
    <property type="evidence" value="ECO:0007669"/>
    <property type="project" value="UniProtKB-KW"/>
</dbReference>
<sequence>MTITKNPLKAIVLGFFAVIVLGCVLLLLPFSSKNGTSLVDALFTSTSAVCVTGLITLPMSHFTLFGQIVILALIQVGGFGYMSMTSFVMIAFKRKLTYKDKLLLKEALNYPEMHSITSFFKRIMFFGIFCELVGAIILMFAFAPKMGLEKGLYYAVFHSISAFNNAGFSLFADSLVGYKYNVVVNFTIMSLIVLGGIGFIVIDELFLYKKGKISYLSLHTKAVLSFTAALIIGGALLIFLLERNGILAHHSFLKDALVSFFQSITTRTAGFNTIDLSYMHNSTIFLFVILMFIGASPGGTGGGIKTTTAFVVLKAIYSYIRGEKDVNAFKRRVSDEVVYKSFVVLSLSFIVVSLSSFILSDIENVNFLKVLFESVSAISTVGLSIGNTNVSLSGSFDDLGKLIIIVLMFVGRVGLFSFSVALFRRKSTKHYRLAEGRIFV</sequence>
<reference evidence="11 12" key="1">
    <citation type="journal article" date="2011" name="Stand. Genomic Sci.">
        <title>Complete genome sequence of the thermophilic sulfur-reducer Hippea maritima type strain (MH(2)).</title>
        <authorList>
            <person name="Huntemann M."/>
            <person name="Lu M."/>
            <person name="Nolan M."/>
            <person name="Lapidus A."/>
            <person name="Lucas S."/>
            <person name="Hammon N."/>
            <person name="Deshpande S."/>
            <person name="Cheng J.F."/>
            <person name="Tapia R."/>
            <person name="Han C."/>
            <person name="Goodwin L."/>
            <person name="Pitluck S."/>
            <person name="Liolios K."/>
            <person name="Pagani I."/>
            <person name="Ivanova N."/>
            <person name="Ovchinikova G."/>
            <person name="Pati A."/>
            <person name="Chen A."/>
            <person name="Palaniappan K."/>
            <person name="Land M."/>
            <person name="Hauser L."/>
            <person name="Jeffries C.D."/>
            <person name="Detter J.C."/>
            <person name="Brambilla E.M."/>
            <person name="Rohde M."/>
            <person name="Spring S."/>
            <person name="Goker M."/>
            <person name="Woyke T."/>
            <person name="Bristow J."/>
            <person name="Eisen J.A."/>
            <person name="Markowitz V."/>
            <person name="Hugenholtz P."/>
            <person name="Kyrpides N.C."/>
            <person name="Klenk H.P."/>
            <person name="Mavromatis K."/>
        </authorList>
    </citation>
    <scope>NUCLEOTIDE SEQUENCE [LARGE SCALE GENOMIC DNA]</scope>
    <source>
        <strain evidence="12">ATCC 700847 / DSM 10411 / MH2</strain>
    </source>
</reference>
<evidence type="ECO:0000256" key="8">
    <source>
        <dbReference type="ARBA" id="ARBA00023065"/>
    </source>
</evidence>
<evidence type="ECO:0000256" key="7">
    <source>
        <dbReference type="ARBA" id="ARBA00022989"/>
    </source>
</evidence>
<feature type="transmembrane region" description="Helical" evidence="10">
    <location>
        <begin position="341"/>
        <end position="359"/>
    </location>
</feature>
<evidence type="ECO:0000256" key="4">
    <source>
        <dbReference type="ARBA" id="ARBA00022538"/>
    </source>
</evidence>
<evidence type="ECO:0000256" key="9">
    <source>
        <dbReference type="ARBA" id="ARBA00023136"/>
    </source>
</evidence>
<dbReference type="GO" id="GO:0005886">
    <property type="term" value="C:plasma membrane"/>
    <property type="evidence" value="ECO:0007669"/>
    <property type="project" value="UniProtKB-SubCell"/>
</dbReference>
<evidence type="ECO:0000313" key="12">
    <source>
        <dbReference type="Proteomes" id="UP000008139"/>
    </source>
</evidence>
<organism evidence="11 12">
    <name type="scientific">Hippea maritima (strain ATCC 700847 / DSM 10411 / MH2)</name>
    <dbReference type="NCBI Taxonomy" id="760142"/>
    <lineage>
        <taxon>Bacteria</taxon>
        <taxon>Pseudomonadati</taxon>
        <taxon>Campylobacterota</taxon>
        <taxon>Desulfurellia</taxon>
        <taxon>Desulfurellales</taxon>
        <taxon>Hippeaceae</taxon>
        <taxon>Hippea</taxon>
    </lineage>
</organism>
<dbReference type="HOGENOM" id="CLU_026429_0_1_7"/>
<comment type="subcellular location">
    <subcellularLocation>
        <location evidence="1">Cell membrane</location>
        <topology evidence="1">Multi-pass membrane protein</topology>
    </subcellularLocation>
</comment>
<evidence type="ECO:0000256" key="1">
    <source>
        <dbReference type="ARBA" id="ARBA00004651"/>
    </source>
</evidence>
<evidence type="ECO:0000313" key="11">
    <source>
        <dbReference type="EMBL" id="AEA33257.1"/>
    </source>
</evidence>
<feature type="transmembrane region" description="Helical" evidence="10">
    <location>
        <begin position="123"/>
        <end position="143"/>
    </location>
</feature>
<dbReference type="RefSeq" id="WP_013681301.1">
    <property type="nucleotide sequence ID" value="NC_015318.1"/>
</dbReference>
<keyword evidence="5 10" id="KW-0812">Transmembrane</keyword>
<dbReference type="EMBL" id="CP002606">
    <property type="protein sequence ID" value="AEA33257.1"/>
    <property type="molecule type" value="Genomic_DNA"/>
</dbReference>
<keyword evidence="6" id="KW-0630">Potassium</keyword>